<sequence>MAETFSDNSSDSAAEISGTNNTATVAFKPQSGLQRLDIIGTSPRALDVVNLLDSHVVLLPGGRGPSGHPLITFPSIGSLREKIGREDYKKVLHYLASITSPECQEIGFTVIIDTRGSSYNAIKPILKTLEEGKIPNLKINHVYLTKPDTFWQKQRTLLAKGKYRFEAEMLSLEGLAKVVDLSQLPSDLNGNLQYNHQVWLEMRLAVEDCLLKANDLLDSYEDVKDQMEDLVTWLDDWKWGAHAQPENHGVEYLKDNLQRHIEIRKRIRGETVEQLQNLVHNVLQRIKSDPFLSSNPEFHFSVNQLTKAIHAIQKAYGHVCDSWQQRKLQLDQGIQLRMFEADCQKMFDWMFQSREEFLINYFDIGNSHVSSKELQEHHKCFSLSSMDMYVTVNRLLSLAGRLLDSRHFASSSIRQVALHLEKGWKEFASLLDLRTQVLGLSVTFHQKAEQYVNSVPIWSPQCDDGTANVPGAVNPNEGLLENAIHQHQSLYELMCLNYTEVHSTSKKLLYQLDHLVQLANQSRIDASNEKQTYPRPKPWPLSTNPAEDYSKGASHVLAVIHQILNHHRQLEQKWSVKKVKLHQKLALRLFQDDVKQVLDWLENHGEVFLRKNVGIGRNLAKAKAYQRSHQHFECVAQNTFTNAEKLLAAAEELAQTGECSPNEIYAVARQLDQHVGRFINRVAQRRHVLDLAVLFYTHLAEVTAWLESLRRHLLEDLNFSTGTPSLEDTQNILEQMALRKDSTTEGCLNTLAEGTSLIEQLSAVGQTAENDTTGSFSVIETSMEGLNQLNEEVLAFWKDQNIKLEMYIQWKIWERDAVEVSSQLEMWSQELSTAQNGPEAPPTGVTGDVMGDVARTESLLQHHNDSLNHMQNAVFNILQRGQEILHMLETSNPDAQLLQGSESRTQSLLEALHKSRMDLDDIAELRRASLELDVQIVHLQVEANQVMSWIRNGEAMLLASLSLPNNLAEAEQLRGEHGHFQVAIERTHASANQCLRKAETLLHTTNGGLNNPQRQTLSDVIDGVTRKWQNLVQCAEERHKLVTASLNFYKTAEQVCSVLDSLEREYRREEDFCGSANASVNHVIDENVKSDVMPQLIHRHQEQKENFLKACTLARRTAETFLKYSSRSLQFYSLKGEASYRGPEQRVKGILEKLLSQENRVLEVWTGRKKRLDQCSNFSAFIRSVRQVLDWLATSGESYLSLHPIRDIKSIPKDVAQEWLEDNKKFREEAKEIRDKVKLLLQLADTLLSSGNNVHTQAISHWADNVDLKYKDFSCRIDQLKLQLEARLGITLARSPTDPKPELPIPSQPQPPPQNQQPDDGKRKSARRKEFIMAELLQTEQTYVKDLEICIKFYFNALRNQSNEFKAQPGLVNKEDVLFSNMKDILDFHKEIFLKELQKYEAMPEDVGHCFVTWAQKFDIYVHYCKDMQESNAVLVQHGGVPFFEAVQKKYSIEHPISAYLIKPVQRITKYQLLLKELQSCCDEEGKGELKDGLEVMLNVPKKVNDALHVSLLDGCDLSHDKLGDVIMHDTFQVWDPKPLIRKGRDRHLFLFELHLIFAKEVKDSQGKSKYVFKQRLFVSDVGVNEINEGGGDECKFVIWSSRSSSLPDGKIILKANSSEVKNAWVRKMKEVVQESYLNSALPLSNVSLEPLPKSPLKVRSAVQRTSREMEDHNELDDRNSLTSHGSATADNDKGARSTTPSDAGSTAAHSATWEGATPPPVSSSTHSADSESQQQFTENHDGAPAATATSPLSKRKVFGGRKWGLPGFRKSSQGKLGEPVATNSSNSVTPLSVSSSSNNNSSSSNNRLPPPFRKTQSDRKFKLPARTIGEMGNKESVEFITTSGSGPGTAVGDPSKAVMRTSLSMEPTPGTNDEEEVDVELPPPMPLVSTATSVGQQHNSSDNSSATPLASLHSQEHHSENVLGLGSQGMCSLDEQEHGLRNIQLGISSDDVESILRKRQYVLQELVETERDYVRDLGQIVDGYMAMMSLGINGGHSANVSDPCSLPPPVPDDLREGKDKIIFGNIEAIYNWHNEVFLQAIEKCGENVSELGPLFKRSERKLHMYIVYCQNKAKSEYIVSEHIDTYFEELRQRLGHRLTICDLLIKPIQRITKYQLLLQKLVDYSEKGLDILSRRSSDDDVSANAAAAATNTDDLRISLQDEVGTLSRALRIMTVVPKMANDMMMVGRLQGFDGKITAQGKLLLHGQLYCSTELSKVPSKEFKELQVFLFEQAVIFSEVVGKRTQFGQPVFIYKAHIQMNKMSLDEKFEVGEAGESLKFLVKSTDPRHTSTGGSGSGASSSGAHCAFVCYAPNPEATNEWVETIKQILQSQRDFLKAIQSPIKYQNEQQRLSGAGGAAGSLASQHFDHWPSLTTTRQPFKRGVSFNATDNPGGKSIERLEGAEKNEGERRKISGTSSGLLSPVMPPVTTKPKSNSFSVKPPPPRRLSWFSSPGDASRQRDREIRLGGRAKSRTLSIDQGRSSSRDCQTDKEDQLLEPAQQQQQHHSHFAVLNHLRSSFKHYTSKNRNKEIG</sequence>
<dbReference type="FunFam" id="1.20.58.60:FF:000023">
    <property type="entry name" value="Kalirin RhoGEF kinase b"/>
    <property type="match status" value="1"/>
</dbReference>
<dbReference type="PROSITE" id="PS50010">
    <property type="entry name" value="DH_2"/>
    <property type="match status" value="2"/>
</dbReference>
<feature type="region of interest" description="Disordered" evidence="3">
    <location>
        <begin position="1890"/>
        <end position="1920"/>
    </location>
</feature>
<protein>
    <submittedName>
        <fullName evidence="7">Triple functional domain protein</fullName>
    </submittedName>
</protein>
<dbReference type="SMART" id="SM00150">
    <property type="entry name" value="SPEC"/>
    <property type="match status" value="6"/>
</dbReference>
<dbReference type="InterPro" id="IPR000219">
    <property type="entry name" value="DH_dom"/>
</dbReference>
<feature type="region of interest" description="Disordered" evidence="3">
    <location>
        <begin position="2374"/>
        <end position="2507"/>
    </location>
</feature>
<dbReference type="GO" id="GO:0019898">
    <property type="term" value="C:extrinsic component of membrane"/>
    <property type="evidence" value="ECO:0007669"/>
    <property type="project" value="TreeGrafter"/>
</dbReference>
<feature type="compositionally biased region" description="Basic and acidic residues" evidence="3">
    <location>
        <begin position="2396"/>
        <end position="2412"/>
    </location>
</feature>
<feature type="region of interest" description="Disordered" evidence="3">
    <location>
        <begin position="1295"/>
        <end position="1325"/>
    </location>
</feature>
<dbReference type="CDD" id="cd00176">
    <property type="entry name" value="SPEC"/>
    <property type="match status" value="2"/>
</dbReference>
<feature type="compositionally biased region" description="Polar residues" evidence="3">
    <location>
        <begin position="2473"/>
        <end position="2482"/>
    </location>
</feature>
<keyword evidence="1" id="KW-0344">Guanine-nucleotide releasing factor</keyword>
<feature type="region of interest" description="Disordered" evidence="3">
    <location>
        <begin position="1657"/>
        <end position="1819"/>
    </location>
</feature>
<evidence type="ECO:0000256" key="2">
    <source>
        <dbReference type="SAM" id="Coils"/>
    </source>
</evidence>
<feature type="compositionally biased region" description="Basic and acidic residues" evidence="3">
    <location>
        <begin position="1666"/>
        <end position="1680"/>
    </location>
</feature>
<feature type="domain" description="DH" evidence="5">
    <location>
        <begin position="1959"/>
        <end position="2184"/>
    </location>
</feature>
<feature type="compositionally biased region" description="Polar residues" evidence="3">
    <location>
        <begin position="1697"/>
        <end position="1710"/>
    </location>
</feature>
<feature type="domain" description="PH" evidence="4">
    <location>
        <begin position="1525"/>
        <end position="1634"/>
    </location>
</feature>
<keyword evidence="2" id="KW-0175">Coiled coil</keyword>
<dbReference type="GO" id="GO:0005085">
    <property type="term" value="F:guanyl-nucleotide exchange factor activity"/>
    <property type="evidence" value="ECO:0007669"/>
    <property type="project" value="UniProtKB-KW"/>
</dbReference>
<evidence type="ECO:0000256" key="3">
    <source>
        <dbReference type="SAM" id="MobiDB-lite"/>
    </source>
</evidence>
<dbReference type="PROSITE" id="PS50191">
    <property type="entry name" value="CRAL_TRIO"/>
    <property type="match status" value="1"/>
</dbReference>
<dbReference type="GO" id="GO:0005886">
    <property type="term" value="C:plasma membrane"/>
    <property type="evidence" value="ECO:0007669"/>
    <property type="project" value="TreeGrafter"/>
</dbReference>
<dbReference type="CDD" id="cd13241">
    <property type="entry name" value="PH2_Kalirin_Trio_p63RhoGEF"/>
    <property type="match status" value="1"/>
</dbReference>
<dbReference type="CDD" id="cd00160">
    <property type="entry name" value="RhoGEF"/>
    <property type="match status" value="2"/>
</dbReference>
<dbReference type="Gene3D" id="1.20.58.60">
    <property type="match status" value="4"/>
</dbReference>
<dbReference type="PANTHER" id="PTHR22826:SF106">
    <property type="entry name" value="TRIO, ISOFORM A"/>
    <property type="match status" value="1"/>
</dbReference>
<dbReference type="InterPro" id="IPR058918">
    <property type="entry name" value="KALRN/TRIO-like_spectrin"/>
</dbReference>
<dbReference type="Gene3D" id="1.20.900.10">
    <property type="entry name" value="Dbl homology (DH) domain"/>
    <property type="match status" value="2"/>
</dbReference>
<evidence type="ECO:0000259" key="6">
    <source>
        <dbReference type="PROSITE" id="PS50191"/>
    </source>
</evidence>
<dbReference type="Pfam" id="PF00435">
    <property type="entry name" value="Spectrin"/>
    <property type="match status" value="1"/>
</dbReference>
<feature type="compositionally biased region" description="Basic and acidic residues" evidence="3">
    <location>
        <begin position="2483"/>
        <end position="2494"/>
    </location>
</feature>
<dbReference type="CDD" id="cd13240">
    <property type="entry name" value="PH1_Kalirin_Trio_like"/>
    <property type="match status" value="1"/>
</dbReference>
<evidence type="ECO:0000259" key="5">
    <source>
        <dbReference type="PROSITE" id="PS50010"/>
    </source>
</evidence>
<dbReference type="GO" id="GO:0007411">
    <property type="term" value="P:axon guidance"/>
    <property type="evidence" value="ECO:0007669"/>
    <property type="project" value="TreeGrafter"/>
</dbReference>
<dbReference type="Gene3D" id="2.30.29.30">
    <property type="entry name" value="Pleckstrin-homology domain (PH domain)/Phosphotyrosine-binding domain (PTB)"/>
    <property type="match status" value="2"/>
</dbReference>
<dbReference type="PANTHER" id="PTHR22826">
    <property type="entry name" value="RHO GUANINE EXCHANGE FACTOR-RELATED"/>
    <property type="match status" value="1"/>
</dbReference>
<dbReference type="SUPFAM" id="SSF50729">
    <property type="entry name" value="PH domain-like"/>
    <property type="match status" value="2"/>
</dbReference>
<accession>A0A0P6II81</accession>
<organism evidence="7">
    <name type="scientific">Daphnia magna</name>
    <dbReference type="NCBI Taxonomy" id="35525"/>
    <lineage>
        <taxon>Eukaryota</taxon>
        <taxon>Metazoa</taxon>
        <taxon>Ecdysozoa</taxon>
        <taxon>Arthropoda</taxon>
        <taxon>Crustacea</taxon>
        <taxon>Branchiopoda</taxon>
        <taxon>Diplostraca</taxon>
        <taxon>Cladocera</taxon>
        <taxon>Anomopoda</taxon>
        <taxon>Daphniidae</taxon>
        <taxon>Daphnia</taxon>
    </lineage>
</organism>
<dbReference type="InterPro" id="IPR001251">
    <property type="entry name" value="CRAL-TRIO_dom"/>
</dbReference>
<proteinExistence type="predicted"/>
<dbReference type="InterPro" id="IPR055251">
    <property type="entry name" value="SOS1_NGEF_PH"/>
</dbReference>
<dbReference type="GO" id="GO:0005737">
    <property type="term" value="C:cytoplasm"/>
    <property type="evidence" value="ECO:0007669"/>
    <property type="project" value="TreeGrafter"/>
</dbReference>
<dbReference type="SUPFAM" id="SSF46966">
    <property type="entry name" value="Spectrin repeat"/>
    <property type="match status" value="4"/>
</dbReference>
<dbReference type="Pfam" id="PF00621">
    <property type="entry name" value="RhoGEF"/>
    <property type="match status" value="2"/>
</dbReference>
<evidence type="ECO:0000313" key="7">
    <source>
        <dbReference type="EMBL" id="JAN63841.1"/>
    </source>
</evidence>
<dbReference type="SMART" id="SM00325">
    <property type="entry name" value="RhoGEF"/>
    <property type="match status" value="2"/>
</dbReference>
<feature type="domain" description="DH" evidence="5">
    <location>
        <begin position="1328"/>
        <end position="1507"/>
    </location>
</feature>
<feature type="compositionally biased region" description="Low complexity" evidence="3">
    <location>
        <begin position="1783"/>
        <end position="1807"/>
    </location>
</feature>
<dbReference type="InterPro" id="IPR011993">
    <property type="entry name" value="PH-like_dom_sf"/>
</dbReference>
<dbReference type="InterPro" id="IPR051336">
    <property type="entry name" value="RhoGEF_Guanine_NuclExch_SF"/>
</dbReference>
<dbReference type="SMART" id="SM00516">
    <property type="entry name" value="SEC14"/>
    <property type="match status" value="1"/>
</dbReference>
<dbReference type="EMBL" id="GDIQ01030896">
    <property type="protein sequence ID" value="JAN63841.1"/>
    <property type="molecule type" value="Transcribed_RNA"/>
</dbReference>
<dbReference type="InterPro" id="IPR001849">
    <property type="entry name" value="PH_domain"/>
</dbReference>
<dbReference type="InterPro" id="IPR018159">
    <property type="entry name" value="Spectrin/alpha-actinin"/>
</dbReference>
<dbReference type="InterPro" id="IPR047054">
    <property type="entry name" value="Kalirin_TRIO_PH_1"/>
</dbReference>
<feature type="compositionally biased region" description="Basic and acidic residues" evidence="3">
    <location>
        <begin position="2457"/>
        <end position="2466"/>
    </location>
</feature>
<dbReference type="OrthoDB" id="10256089at2759"/>
<evidence type="ECO:0000259" key="4">
    <source>
        <dbReference type="PROSITE" id="PS50003"/>
    </source>
</evidence>
<dbReference type="SUPFAM" id="SSF48065">
    <property type="entry name" value="DBL homology domain (DH-domain)"/>
    <property type="match status" value="2"/>
</dbReference>
<name>A0A0P6II81_9CRUS</name>
<dbReference type="InterPro" id="IPR035899">
    <property type="entry name" value="DBL_dom_sf"/>
</dbReference>
<dbReference type="InterPro" id="IPR002017">
    <property type="entry name" value="Spectrin_repeat"/>
</dbReference>
<reference evidence="7" key="1">
    <citation type="submission" date="2015-10" db="EMBL/GenBank/DDBJ databases">
        <title>EvidentialGene: Evidence-directed Construction of Complete mRNA Transcriptomes without Genomes.</title>
        <authorList>
            <person name="Gilbert D.G."/>
        </authorList>
    </citation>
    <scope>NUCLEOTIDE SEQUENCE</scope>
</reference>
<evidence type="ECO:0000256" key="1">
    <source>
        <dbReference type="ARBA" id="ARBA00022658"/>
    </source>
</evidence>
<dbReference type="Pfam" id="PF22697">
    <property type="entry name" value="SOS1_NGEF_PH"/>
    <property type="match status" value="2"/>
</dbReference>
<dbReference type="PROSITE" id="PS50003">
    <property type="entry name" value="PH_DOMAIN"/>
    <property type="match status" value="2"/>
</dbReference>
<feature type="compositionally biased region" description="Polar residues" evidence="3">
    <location>
        <begin position="1681"/>
        <end position="1690"/>
    </location>
</feature>
<dbReference type="EMBL" id="GDIQ01028498">
    <property type="protein sequence ID" value="JAN66239.1"/>
    <property type="molecule type" value="Transcribed_RNA"/>
</dbReference>
<feature type="coiled-coil region" evidence="2">
    <location>
        <begin position="1216"/>
        <end position="1243"/>
    </location>
</feature>
<dbReference type="SMART" id="SM00233">
    <property type="entry name" value="PH"/>
    <property type="match status" value="2"/>
</dbReference>
<feature type="compositionally biased region" description="Polar residues" evidence="3">
    <location>
        <begin position="1890"/>
        <end position="1909"/>
    </location>
</feature>
<feature type="domain" description="CRAL-TRIO" evidence="6">
    <location>
        <begin position="107"/>
        <end position="196"/>
    </location>
</feature>
<feature type="domain" description="PH" evidence="4">
    <location>
        <begin position="2202"/>
        <end position="2330"/>
    </location>
</feature>
<feature type="compositionally biased region" description="Pro residues" evidence="3">
    <location>
        <begin position="1302"/>
        <end position="1315"/>
    </location>
</feature>
<feature type="compositionally biased region" description="Polar residues" evidence="3">
    <location>
        <begin position="1723"/>
        <end position="1738"/>
    </location>
</feature>
<dbReference type="Pfam" id="PF23323">
    <property type="entry name" value="Spectrin_6"/>
    <property type="match status" value="1"/>
</dbReference>